<evidence type="ECO:0000313" key="3">
    <source>
        <dbReference type="Proteomes" id="UP001469553"/>
    </source>
</evidence>
<feature type="compositionally biased region" description="Basic and acidic residues" evidence="1">
    <location>
        <begin position="94"/>
        <end position="106"/>
    </location>
</feature>
<proteinExistence type="predicted"/>
<dbReference type="EMBL" id="JAHRIP010001715">
    <property type="protein sequence ID" value="MEQ2280495.1"/>
    <property type="molecule type" value="Genomic_DNA"/>
</dbReference>
<feature type="region of interest" description="Disordered" evidence="1">
    <location>
        <begin position="80"/>
        <end position="119"/>
    </location>
</feature>
<protein>
    <submittedName>
        <fullName evidence="2">Uncharacterized protein</fullName>
    </submittedName>
</protein>
<name>A0ABV0XGA6_9TELE</name>
<feature type="compositionally biased region" description="Acidic residues" evidence="1">
    <location>
        <begin position="161"/>
        <end position="173"/>
    </location>
</feature>
<keyword evidence="3" id="KW-1185">Reference proteome</keyword>
<feature type="compositionally biased region" description="Acidic residues" evidence="1">
    <location>
        <begin position="84"/>
        <end position="93"/>
    </location>
</feature>
<feature type="compositionally biased region" description="Polar residues" evidence="1">
    <location>
        <begin position="107"/>
        <end position="118"/>
    </location>
</feature>
<gene>
    <name evidence="2" type="ORF">AMECASPLE_020515</name>
</gene>
<feature type="compositionally biased region" description="Polar residues" evidence="1">
    <location>
        <begin position="146"/>
        <end position="160"/>
    </location>
</feature>
<dbReference type="Proteomes" id="UP001469553">
    <property type="component" value="Unassembled WGS sequence"/>
</dbReference>
<evidence type="ECO:0000313" key="2">
    <source>
        <dbReference type="EMBL" id="MEQ2280495.1"/>
    </source>
</evidence>
<accession>A0ABV0XGA6</accession>
<feature type="compositionally biased region" description="Polar residues" evidence="1">
    <location>
        <begin position="187"/>
        <end position="199"/>
    </location>
</feature>
<evidence type="ECO:0000256" key="1">
    <source>
        <dbReference type="SAM" id="MobiDB-lite"/>
    </source>
</evidence>
<feature type="non-terminal residue" evidence="2">
    <location>
        <position position="199"/>
    </location>
</feature>
<organism evidence="2 3">
    <name type="scientific">Ameca splendens</name>
    <dbReference type="NCBI Taxonomy" id="208324"/>
    <lineage>
        <taxon>Eukaryota</taxon>
        <taxon>Metazoa</taxon>
        <taxon>Chordata</taxon>
        <taxon>Craniata</taxon>
        <taxon>Vertebrata</taxon>
        <taxon>Euteleostomi</taxon>
        <taxon>Actinopterygii</taxon>
        <taxon>Neopterygii</taxon>
        <taxon>Teleostei</taxon>
        <taxon>Neoteleostei</taxon>
        <taxon>Acanthomorphata</taxon>
        <taxon>Ovalentaria</taxon>
        <taxon>Atherinomorphae</taxon>
        <taxon>Cyprinodontiformes</taxon>
        <taxon>Goodeidae</taxon>
        <taxon>Ameca</taxon>
    </lineage>
</organism>
<comment type="caution">
    <text evidence="2">The sequence shown here is derived from an EMBL/GenBank/DDBJ whole genome shotgun (WGS) entry which is preliminary data.</text>
</comment>
<sequence length="199" mass="21362">MGIYLKTGFNLAVIHNDPNSSLLPHQDNGNSPNQAQKQLCVSLNVSNFTFRVVFLQAGEEEQVFPVIMCTRTSPVPECQLFPEEVGEPEDGVAEEGKEKESDRDSAVESSPGSDSSDGLTRLVIKEDALGDLFFSGDKCAQASISVTSNLSTRSSASLNEEQFEDYGEGEEPEYAPSSPSPDDESRTNGCSDLGSSVPS</sequence>
<reference evidence="2 3" key="1">
    <citation type="submission" date="2021-06" db="EMBL/GenBank/DDBJ databases">
        <authorList>
            <person name="Palmer J.M."/>
        </authorList>
    </citation>
    <scope>NUCLEOTIDE SEQUENCE [LARGE SCALE GENOMIC DNA]</scope>
    <source>
        <strain evidence="2 3">AS_MEX2019</strain>
        <tissue evidence="2">Muscle</tissue>
    </source>
</reference>
<feature type="region of interest" description="Disordered" evidence="1">
    <location>
        <begin position="146"/>
        <end position="199"/>
    </location>
</feature>